<dbReference type="SUPFAM" id="SSF46785">
    <property type="entry name" value="Winged helix' DNA-binding domain"/>
    <property type="match status" value="1"/>
</dbReference>
<protein>
    <submittedName>
        <fullName evidence="1">Uncharacterized protein</fullName>
    </submittedName>
</protein>
<dbReference type="EMBL" id="BMPG01000002">
    <property type="protein sequence ID" value="GGL60348.1"/>
    <property type="molecule type" value="Genomic_DNA"/>
</dbReference>
<evidence type="ECO:0000313" key="1">
    <source>
        <dbReference type="EMBL" id="GGL60348.1"/>
    </source>
</evidence>
<reference evidence="1" key="1">
    <citation type="journal article" date="2014" name="Int. J. Syst. Evol. Microbiol.">
        <title>Complete genome sequence of Corynebacterium casei LMG S-19264T (=DSM 44701T), isolated from a smear-ripened cheese.</title>
        <authorList>
            <consortium name="US DOE Joint Genome Institute (JGI-PGF)"/>
            <person name="Walter F."/>
            <person name="Albersmeier A."/>
            <person name="Kalinowski J."/>
            <person name="Ruckert C."/>
        </authorList>
    </citation>
    <scope>NUCLEOTIDE SEQUENCE</scope>
    <source>
        <strain evidence="1">JCM 19596</strain>
    </source>
</reference>
<proteinExistence type="predicted"/>
<reference evidence="1" key="2">
    <citation type="submission" date="2020-09" db="EMBL/GenBank/DDBJ databases">
        <authorList>
            <person name="Sun Q."/>
            <person name="Ohkuma M."/>
        </authorList>
    </citation>
    <scope>NUCLEOTIDE SEQUENCE</scope>
    <source>
        <strain evidence="1">JCM 19596</strain>
    </source>
</reference>
<dbReference type="RefSeq" id="WP_229773996.1">
    <property type="nucleotide sequence ID" value="NZ_BMPG01000002.1"/>
</dbReference>
<dbReference type="AlphaFoldDB" id="A0A830FC77"/>
<sequence>MMRYSGEWMQKWDDRILEVLEEEGPRGVGYIDEHPAIRSSHSTVSRRLKDLAAHGLVSERGNGVYMITEKGKAYLNEEYDAEHEVYLDSESEIGSDSGDTNTVS</sequence>
<dbReference type="InterPro" id="IPR036390">
    <property type="entry name" value="WH_DNA-bd_sf"/>
</dbReference>
<evidence type="ECO:0000313" key="2">
    <source>
        <dbReference type="Proteomes" id="UP000607197"/>
    </source>
</evidence>
<comment type="caution">
    <text evidence="1">The sequence shown here is derived from an EMBL/GenBank/DDBJ whole genome shotgun (WGS) entry which is preliminary data.</text>
</comment>
<name>A0A830FC77_9EURY</name>
<dbReference type="InterPro" id="IPR036388">
    <property type="entry name" value="WH-like_DNA-bd_sf"/>
</dbReference>
<accession>A0A830FC77</accession>
<organism evidence="1 2">
    <name type="scientific">Halocalculus aciditolerans</name>
    <dbReference type="NCBI Taxonomy" id="1383812"/>
    <lineage>
        <taxon>Archaea</taxon>
        <taxon>Methanobacteriati</taxon>
        <taxon>Methanobacteriota</taxon>
        <taxon>Stenosarchaea group</taxon>
        <taxon>Halobacteria</taxon>
        <taxon>Halobacteriales</taxon>
        <taxon>Halobacteriaceae</taxon>
        <taxon>Halocalculus</taxon>
    </lineage>
</organism>
<keyword evidence="2" id="KW-1185">Reference proteome</keyword>
<dbReference type="Gene3D" id="1.10.10.10">
    <property type="entry name" value="Winged helix-like DNA-binding domain superfamily/Winged helix DNA-binding domain"/>
    <property type="match status" value="1"/>
</dbReference>
<gene>
    <name evidence="1" type="ORF">GCM10009039_18240</name>
</gene>
<dbReference type="Proteomes" id="UP000607197">
    <property type="component" value="Unassembled WGS sequence"/>
</dbReference>